<keyword evidence="4" id="KW-1185">Reference proteome</keyword>
<evidence type="ECO:0000256" key="2">
    <source>
        <dbReference type="SAM" id="SignalP"/>
    </source>
</evidence>
<dbReference type="Pfam" id="PF11037">
    <property type="entry name" value="Musclin"/>
    <property type="match status" value="1"/>
</dbReference>
<dbReference type="AlphaFoldDB" id="A0A3B4AYD3"/>
<proteinExistence type="predicted"/>
<dbReference type="Ensembl" id="ENSPMGT00000023180.1">
    <property type="protein sequence ID" value="ENSPMGP00000021760.1"/>
    <property type="gene ID" value="ENSPMGG00000017616.1"/>
</dbReference>
<dbReference type="GO" id="GO:0009755">
    <property type="term" value="P:hormone-mediated signaling pathway"/>
    <property type="evidence" value="ECO:0007669"/>
    <property type="project" value="TreeGrafter"/>
</dbReference>
<dbReference type="GO" id="GO:0005615">
    <property type="term" value="C:extracellular space"/>
    <property type="evidence" value="ECO:0007669"/>
    <property type="project" value="TreeGrafter"/>
</dbReference>
<dbReference type="GO" id="GO:0005102">
    <property type="term" value="F:signaling receptor binding"/>
    <property type="evidence" value="ECO:0007669"/>
    <property type="project" value="TreeGrafter"/>
</dbReference>
<reference evidence="3" key="2">
    <citation type="submission" date="2025-09" db="UniProtKB">
        <authorList>
            <consortium name="Ensembl"/>
        </authorList>
    </citation>
    <scope>IDENTIFICATION</scope>
</reference>
<accession>A0A3B4AYD3</accession>
<feature type="compositionally biased region" description="Low complexity" evidence="1">
    <location>
        <begin position="100"/>
        <end position="110"/>
    </location>
</feature>
<dbReference type="PANTHER" id="PTHR35353:SF1">
    <property type="entry name" value="OSTEOCRIN"/>
    <property type="match status" value="1"/>
</dbReference>
<organism evidence="3 4">
    <name type="scientific">Periophthalmus magnuspinnatus</name>
    <dbReference type="NCBI Taxonomy" id="409849"/>
    <lineage>
        <taxon>Eukaryota</taxon>
        <taxon>Metazoa</taxon>
        <taxon>Chordata</taxon>
        <taxon>Craniata</taxon>
        <taxon>Vertebrata</taxon>
        <taxon>Euteleostomi</taxon>
        <taxon>Actinopterygii</taxon>
        <taxon>Neopterygii</taxon>
        <taxon>Teleostei</taxon>
        <taxon>Neoteleostei</taxon>
        <taxon>Acanthomorphata</taxon>
        <taxon>Gobiaria</taxon>
        <taxon>Gobiiformes</taxon>
        <taxon>Gobioidei</taxon>
        <taxon>Gobiidae</taxon>
        <taxon>Oxudercinae</taxon>
        <taxon>Periophthalmus</taxon>
    </lineage>
</organism>
<dbReference type="Proteomes" id="UP000261520">
    <property type="component" value="Unplaced"/>
</dbReference>
<feature type="compositionally biased region" description="Basic and acidic residues" evidence="1">
    <location>
        <begin position="70"/>
        <end position="79"/>
    </location>
</feature>
<reference evidence="3" key="1">
    <citation type="submission" date="2025-08" db="UniProtKB">
        <authorList>
            <consortium name="Ensembl"/>
        </authorList>
    </citation>
    <scope>IDENTIFICATION</scope>
</reference>
<evidence type="ECO:0008006" key="5">
    <source>
        <dbReference type="Google" id="ProtNLM"/>
    </source>
</evidence>
<evidence type="ECO:0000313" key="3">
    <source>
        <dbReference type="Ensembl" id="ENSPMGP00000021760.1"/>
    </source>
</evidence>
<feature type="chain" id="PRO_5017433586" description="Osteocrin" evidence="2">
    <location>
        <begin position="25"/>
        <end position="128"/>
    </location>
</feature>
<feature type="region of interest" description="Disordered" evidence="1">
    <location>
        <begin position="70"/>
        <end position="128"/>
    </location>
</feature>
<feature type="signal peptide" evidence="2">
    <location>
        <begin position="1"/>
        <end position="24"/>
    </location>
</feature>
<sequence length="128" mass="13781">MSAPLCVTLALLWSNSCFLLFSDADPCAALVADLLHVTAVSTCPEPPPGTRRERSLTHNLLKLLRLDDMHSKENDVMEPKRKRGFSGNSAPLDRLSVGGSSMESKQSLKSSPPPIDRIGTGRLPGNKG</sequence>
<evidence type="ECO:0000256" key="1">
    <source>
        <dbReference type="SAM" id="MobiDB-lite"/>
    </source>
</evidence>
<dbReference type="InterPro" id="IPR021088">
    <property type="entry name" value="Osteocrin"/>
</dbReference>
<evidence type="ECO:0000313" key="4">
    <source>
        <dbReference type="Proteomes" id="UP000261520"/>
    </source>
</evidence>
<keyword evidence="2" id="KW-0732">Signal</keyword>
<protein>
    <recommendedName>
        <fullName evidence="5">Osteocrin</fullName>
    </recommendedName>
</protein>
<dbReference type="STRING" id="409849.ENSPMGP00000021760"/>
<name>A0A3B4AYD3_9GOBI</name>
<dbReference type="PANTHER" id="PTHR35353">
    <property type="entry name" value="OSTEOCRIN"/>
    <property type="match status" value="1"/>
</dbReference>